<dbReference type="GO" id="GO:0006607">
    <property type="term" value="P:NLS-bearing protein import into nucleus"/>
    <property type="evidence" value="ECO:0007669"/>
    <property type="project" value="TreeGrafter"/>
</dbReference>
<dbReference type="InterPro" id="IPR025712">
    <property type="entry name" value="Nup54_alpha-helical_dom"/>
</dbReference>
<evidence type="ECO:0000256" key="4">
    <source>
        <dbReference type="SAM" id="Coils"/>
    </source>
</evidence>
<protein>
    <submittedName>
        <fullName evidence="7">Nucleoporin nup57</fullName>
    </submittedName>
</protein>
<dbReference type="PANTHER" id="PTHR13000:SF0">
    <property type="entry name" value="NUCLEOPORIN P54"/>
    <property type="match status" value="1"/>
</dbReference>
<dbReference type="GO" id="GO:0006999">
    <property type="term" value="P:nuclear pore organization"/>
    <property type="evidence" value="ECO:0007669"/>
    <property type="project" value="TreeGrafter"/>
</dbReference>
<keyword evidence="8" id="KW-1185">Reference proteome</keyword>
<feature type="compositionally biased region" description="Polar residues" evidence="5">
    <location>
        <begin position="92"/>
        <end position="103"/>
    </location>
</feature>
<name>A0AAN9YJ96_9PEZI</name>
<proteinExistence type="predicted"/>
<feature type="domain" description="Nucleoporin Nup54 alpha-helical" evidence="6">
    <location>
        <begin position="166"/>
        <end position="302"/>
    </location>
</feature>
<evidence type="ECO:0000256" key="3">
    <source>
        <dbReference type="ARBA" id="ARBA00023242"/>
    </source>
</evidence>
<dbReference type="Gene3D" id="1.20.5.490">
    <property type="entry name" value="Single helix bin"/>
    <property type="match status" value="1"/>
</dbReference>
<evidence type="ECO:0000259" key="6">
    <source>
        <dbReference type="Pfam" id="PF13874"/>
    </source>
</evidence>
<dbReference type="AlphaFoldDB" id="A0AAN9YJ96"/>
<dbReference type="Gene3D" id="1.20.5.3600">
    <property type="match status" value="1"/>
</dbReference>
<feature type="compositionally biased region" description="Polar residues" evidence="5">
    <location>
        <begin position="16"/>
        <end position="37"/>
    </location>
</feature>
<dbReference type="PANTHER" id="PTHR13000">
    <property type="entry name" value="NUCLEOPORIN P54"/>
    <property type="match status" value="1"/>
</dbReference>
<dbReference type="Proteomes" id="UP001320420">
    <property type="component" value="Unassembled WGS sequence"/>
</dbReference>
<feature type="coiled-coil region" evidence="4">
    <location>
        <begin position="332"/>
        <end position="359"/>
    </location>
</feature>
<feature type="region of interest" description="Disordered" evidence="5">
    <location>
        <begin position="1"/>
        <end position="103"/>
    </location>
</feature>
<dbReference type="InterPro" id="IPR024864">
    <property type="entry name" value="Nup54/Nup57/Nup44"/>
</dbReference>
<evidence type="ECO:0000313" key="8">
    <source>
        <dbReference type="Proteomes" id="UP001320420"/>
    </source>
</evidence>
<feature type="compositionally biased region" description="Low complexity" evidence="5">
    <location>
        <begin position="45"/>
        <end position="69"/>
    </location>
</feature>
<dbReference type="EMBL" id="JAKJXP020000099">
    <property type="protein sequence ID" value="KAK7746211.1"/>
    <property type="molecule type" value="Genomic_DNA"/>
</dbReference>
<reference evidence="7 8" key="1">
    <citation type="submission" date="2024-02" db="EMBL/GenBank/DDBJ databases">
        <title>De novo assembly and annotation of 12 fungi associated with fruit tree decline syndrome in Ontario, Canada.</title>
        <authorList>
            <person name="Sulman M."/>
            <person name="Ellouze W."/>
            <person name="Ilyukhin E."/>
        </authorList>
    </citation>
    <scope>NUCLEOTIDE SEQUENCE [LARGE SCALE GENOMIC DNA]</scope>
    <source>
        <strain evidence="7 8">M11/M66-122</strain>
    </source>
</reference>
<organism evidence="7 8">
    <name type="scientific">Diatrype stigma</name>
    <dbReference type="NCBI Taxonomy" id="117547"/>
    <lineage>
        <taxon>Eukaryota</taxon>
        <taxon>Fungi</taxon>
        <taxon>Dikarya</taxon>
        <taxon>Ascomycota</taxon>
        <taxon>Pezizomycotina</taxon>
        <taxon>Sordariomycetes</taxon>
        <taxon>Xylariomycetidae</taxon>
        <taxon>Xylariales</taxon>
        <taxon>Diatrypaceae</taxon>
        <taxon>Diatrype</taxon>
    </lineage>
</organism>
<accession>A0AAN9YJ96</accession>
<evidence type="ECO:0000256" key="1">
    <source>
        <dbReference type="ARBA" id="ARBA00004123"/>
    </source>
</evidence>
<dbReference type="GO" id="GO:0036228">
    <property type="term" value="P:protein localization to nuclear inner membrane"/>
    <property type="evidence" value="ECO:0007669"/>
    <property type="project" value="TreeGrafter"/>
</dbReference>
<dbReference type="Pfam" id="PF13874">
    <property type="entry name" value="Nup54"/>
    <property type="match status" value="1"/>
</dbReference>
<keyword evidence="4" id="KW-0175">Coiled coil</keyword>
<keyword evidence="2" id="KW-0813">Transport</keyword>
<feature type="compositionally biased region" description="Low complexity" evidence="5">
    <location>
        <begin position="79"/>
        <end position="91"/>
    </location>
</feature>
<evidence type="ECO:0000256" key="2">
    <source>
        <dbReference type="ARBA" id="ARBA00022448"/>
    </source>
</evidence>
<dbReference type="GO" id="GO:0017056">
    <property type="term" value="F:structural constituent of nuclear pore"/>
    <property type="evidence" value="ECO:0007669"/>
    <property type="project" value="TreeGrafter"/>
</dbReference>
<sequence>MSTSIFGRPAGGSLFGASTSTPSNQSPFGQTTNTNTGGLFGQTANQQQPQNNQQQQQQQPQQQQQQQQPSPFGGSLFAQSQQQPQQSQQQPNPAGSSFLGASQAAQPLRSSLIWEPGRESSQTQKPITEQIEGIWNKWNPQNPNTVFKYYFYNKVDQSRVPFYGPSPGEDPREWEQAVHDKPAPGMIPALATGFKAIADRLLTQKNTLAYFNTVLHQINTQLDQILSQHDLQTSVRALNARRKHAILRQRCLVLASKVQVLRNRGYSLDKEEDELKTKLDTLDRHMSDPALSARTEELWSRLILLRGYADSLRNEINNRGTESQEGLGEEVEAKAKKILEDYDKQLQTLKTQVESITKDYEEWGADRSLAST</sequence>
<dbReference type="GO" id="GO:0044613">
    <property type="term" value="C:nuclear pore central transport channel"/>
    <property type="evidence" value="ECO:0007669"/>
    <property type="project" value="TreeGrafter"/>
</dbReference>
<gene>
    <name evidence="7" type="primary">NUP57</name>
    <name evidence="7" type="ORF">SLS62_009427</name>
</gene>
<dbReference type="Pfam" id="PF18570">
    <property type="entry name" value="Nup54_57_C"/>
    <property type="match status" value="1"/>
</dbReference>
<evidence type="ECO:0000256" key="5">
    <source>
        <dbReference type="SAM" id="MobiDB-lite"/>
    </source>
</evidence>
<keyword evidence="3" id="KW-0539">Nucleus</keyword>
<comment type="caution">
    <text evidence="7">The sequence shown here is derived from an EMBL/GenBank/DDBJ whole genome shotgun (WGS) entry which is preliminary data.</text>
</comment>
<comment type="subcellular location">
    <subcellularLocation>
        <location evidence="1">Nucleus</location>
    </subcellularLocation>
</comment>
<evidence type="ECO:0000313" key="7">
    <source>
        <dbReference type="EMBL" id="KAK7746211.1"/>
    </source>
</evidence>